<sequence>MEQDSHPRIGLMLTEGQFEALVTRLHDKSVEHKAETLRQLDARFYPTAPPKRLPKEAIESSVVRQVDHEMNRRRAARENLEIQEERKTLSKKISSADVESSVERLYTETLARKKANMEESRKRYLYAGPDMVKKNAKEIQEYVGRLAVPKKKEFTIEEVNKVYDLV</sequence>
<gene>
    <name evidence="1" type="ORF">TEOVI_000267800</name>
</gene>
<evidence type="ECO:0000313" key="2">
    <source>
        <dbReference type="Proteomes" id="UP000195570"/>
    </source>
</evidence>
<comment type="caution">
    <text evidence="1">The sequence shown here is derived from an EMBL/GenBank/DDBJ whole genome shotgun (WGS) entry which is preliminary data.</text>
</comment>
<reference evidence="1" key="1">
    <citation type="submission" date="2016-09" db="EMBL/GenBank/DDBJ databases">
        <authorList>
            <person name="Hebert L."/>
            <person name="Moumen B."/>
        </authorList>
    </citation>
    <scope>NUCLEOTIDE SEQUENCE [LARGE SCALE GENOMIC DNA]</scope>
    <source>
        <strain evidence="1">OVI</strain>
    </source>
</reference>
<keyword evidence="2" id="KW-1185">Reference proteome</keyword>
<name>A0A1G4IFJ2_TRYEQ</name>
<evidence type="ECO:0000313" key="1">
    <source>
        <dbReference type="EMBL" id="SCU71098.1"/>
    </source>
</evidence>
<protein>
    <submittedName>
        <fullName evidence="1">Uncharacterized protein</fullName>
    </submittedName>
</protein>
<accession>A0A1G4IFJ2</accession>
<dbReference type="VEuPathDB" id="TriTrypDB:TEOVI_000267800"/>
<dbReference type="RefSeq" id="XP_067081816.1">
    <property type="nucleotide sequence ID" value="XM_067225715.1"/>
</dbReference>
<dbReference type="EMBL" id="CZPT02001566">
    <property type="protein sequence ID" value="SCU71098.1"/>
    <property type="molecule type" value="Genomic_DNA"/>
</dbReference>
<dbReference type="GeneID" id="92376618"/>
<dbReference type="AlphaFoldDB" id="A0A1G4IFJ2"/>
<dbReference type="PANTHER" id="PTHR38828:SF3">
    <property type="match status" value="1"/>
</dbReference>
<organism evidence="1 2">
    <name type="scientific">Trypanosoma equiperdum</name>
    <dbReference type="NCBI Taxonomy" id="5694"/>
    <lineage>
        <taxon>Eukaryota</taxon>
        <taxon>Discoba</taxon>
        <taxon>Euglenozoa</taxon>
        <taxon>Kinetoplastea</taxon>
        <taxon>Metakinetoplastina</taxon>
        <taxon>Trypanosomatida</taxon>
        <taxon>Trypanosomatidae</taxon>
        <taxon>Trypanosoma</taxon>
    </lineage>
</organism>
<proteinExistence type="predicted"/>
<dbReference type="PANTHER" id="PTHR38828">
    <property type="match status" value="1"/>
</dbReference>
<dbReference type="InterPro" id="IPR039963">
    <property type="entry name" value="Unchar_22kDa"/>
</dbReference>
<dbReference type="Proteomes" id="UP000195570">
    <property type="component" value="Unassembled WGS sequence"/>
</dbReference>